<dbReference type="GO" id="GO:0003677">
    <property type="term" value="F:DNA binding"/>
    <property type="evidence" value="ECO:0007669"/>
    <property type="project" value="TreeGrafter"/>
</dbReference>
<dbReference type="SUPFAM" id="SSF48173">
    <property type="entry name" value="Cryptochrome/photolyase FAD-binding domain"/>
    <property type="match status" value="1"/>
</dbReference>
<dbReference type="GO" id="GO:0003904">
    <property type="term" value="F:deoxyribodipyrimidine photo-lyase activity"/>
    <property type="evidence" value="ECO:0007669"/>
    <property type="project" value="TreeGrafter"/>
</dbReference>
<dbReference type="Pfam" id="PF00875">
    <property type="entry name" value="DNA_photolyase"/>
    <property type="match status" value="1"/>
</dbReference>
<evidence type="ECO:0000256" key="6">
    <source>
        <dbReference type="SAM" id="MobiDB-lite"/>
    </source>
</evidence>
<dbReference type="Pfam" id="PF03441">
    <property type="entry name" value="FAD_binding_7"/>
    <property type="match status" value="1"/>
</dbReference>
<dbReference type="Gene3D" id="3.40.50.620">
    <property type="entry name" value="HUPs"/>
    <property type="match status" value="1"/>
</dbReference>
<sequence length="544" mass="62550">METLQGSYDGGGSGFFFPPAGSPRSAMSRHQYPAPEKGHLPSQPPTVLHWFRLDSLRLSDNPAFHHAVSSGKRLKAVVILDPWFNSNNKSGPSANVWRFLLESLHDLDSRLQKRPYNTRLNIYLGQPTVVLSALFHKWNVSELTFQASQTSLESKKHDELIKFAADSQNVKTTSFYSHTLYNPEDILRANNGRFPHSYKELRRLLPLVGRPREPFPEPDPVLVLLRQNSPEDQDLEEPENRIPSLQDLGFGLEETLYTNSWVGGETEGLSRLSNFCSRRSTQPNEPITWLISKDSLGPYIRFGCLSVRQLFSQLRQYASTSSKGQVLFAELTKNLLMREFAYMVGLTVPKFDTMKDNPLCIQLPWEENERFFYAWKEGRTGYPWIDAAMRQIVRDGWSHYSTRQSIAVFLTRGYLWISWEKGLEFFQEHMLDFELPVSTVCWMQSSCSGFFVDFIESYDPCYIGKQMDSDGHFIKLYVPELQDFPSDYIHTPWLAPLHVQQQANCIIGKDYPKPLVDLCSQGELCCQRVRSILTALRELYGDNP</sequence>
<feature type="site" description="Electron transfer via tryptophanyl radical" evidence="5">
    <location>
        <position position="419"/>
    </location>
</feature>
<dbReference type="OrthoDB" id="435881at2759"/>
<dbReference type="GO" id="GO:0043153">
    <property type="term" value="P:entrainment of circadian clock by photoperiod"/>
    <property type="evidence" value="ECO:0007669"/>
    <property type="project" value="TreeGrafter"/>
</dbReference>
<feature type="domain" description="Photolyase/cryptochrome alpha/beta" evidence="7">
    <location>
        <begin position="46"/>
        <end position="180"/>
    </location>
</feature>
<comment type="similarity">
    <text evidence="2">Belongs to the DNA photolyase class-1 family.</text>
</comment>
<comment type="cofactor">
    <cofactor evidence="1">
        <name>FAD</name>
        <dbReference type="ChEBI" id="CHEBI:57692"/>
    </cofactor>
</comment>
<evidence type="ECO:0000256" key="1">
    <source>
        <dbReference type="ARBA" id="ARBA00001974"/>
    </source>
</evidence>
<dbReference type="AlphaFoldDB" id="A0A1X7UXA7"/>
<keyword evidence="3" id="KW-0285">Flavoprotein</keyword>
<dbReference type="Gene3D" id="1.25.40.80">
    <property type="match status" value="1"/>
</dbReference>
<dbReference type="eggNOG" id="KOG0133">
    <property type="taxonomic scope" value="Eukaryota"/>
</dbReference>
<dbReference type="GO" id="GO:0032922">
    <property type="term" value="P:circadian regulation of gene expression"/>
    <property type="evidence" value="ECO:0007669"/>
    <property type="project" value="TreeGrafter"/>
</dbReference>
<proteinExistence type="inferred from homology"/>
<keyword evidence="4" id="KW-0274">FAD</keyword>
<evidence type="ECO:0000256" key="5">
    <source>
        <dbReference type="PIRSR" id="PIRSR602081-2"/>
    </source>
</evidence>
<dbReference type="GO" id="GO:0005737">
    <property type="term" value="C:cytoplasm"/>
    <property type="evidence" value="ECO:0007669"/>
    <property type="project" value="TreeGrafter"/>
</dbReference>
<dbReference type="InterPro" id="IPR005101">
    <property type="entry name" value="Cryptochr/Photolyase_FAD-bd"/>
</dbReference>
<keyword evidence="9" id="KW-1185">Reference proteome</keyword>
<dbReference type="Gene3D" id="1.10.579.10">
    <property type="entry name" value="DNA Cyclobutane Dipyrimidine Photolyase, subunit A, domain 3"/>
    <property type="match status" value="1"/>
</dbReference>
<dbReference type="InterPro" id="IPR002081">
    <property type="entry name" value="Cryptochrome/DNA_photolyase_1"/>
</dbReference>
<dbReference type="PANTHER" id="PTHR11455">
    <property type="entry name" value="CRYPTOCHROME"/>
    <property type="match status" value="1"/>
</dbReference>
<dbReference type="InterPro" id="IPR006050">
    <property type="entry name" value="DNA_photolyase_N"/>
</dbReference>
<evidence type="ECO:0000256" key="4">
    <source>
        <dbReference type="ARBA" id="ARBA00022827"/>
    </source>
</evidence>
<dbReference type="Proteomes" id="UP000007879">
    <property type="component" value="Unassembled WGS sequence"/>
</dbReference>
<dbReference type="GO" id="GO:0005634">
    <property type="term" value="C:nucleus"/>
    <property type="evidence" value="ECO:0007669"/>
    <property type="project" value="TreeGrafter"/>
</dbReference>
<dbReference type="InterPro" id="IPR036155">
    <property type="entry name" value="Crypto/Photolyase_N_sf"/>
</dbReference>
<reference evidence="9" key="1">
    <citation type="journal article" date="2010" name="Nature">
        <title>The Amphimedon queenslandica genome and the evolution of animal complexity.</title>
        <authorList>
            <person name="Srivastava M."/>
            <person name="Simakov O."/>
            <person name="Chapman J."/>
            <person name="Fahey B."/>
            <person name="Gauthier M.E."/>
            <person name="Mitros T."/>
            <person name="Richards G.S."/>
            <person name="Conaco C."/>
            <person name="Dacre M."/>
            <person name="Hellsten U."/>
            <person name="Larroux C."/>
            <person name="Putnam N.H."/>
            <person name="Stanke M."/>
            <person name="Adamska M."/>
            <person name="Darling A."/>
            <person name="Degnan S.M."/>
            <person name="Oakley T.H."/>
            <person name="Plachetzki D.C."/>
            <person name="Zhai Y."/>
            <person name="Adamski M."/>
            <person name="Calcino A."/>
            <person name="Cummins S.F."/>
            <person name="Goodstein D.M."/>
            <person name="Harris C."/>
            <person name="Jackson D.J."/>
            <person name="Leys S.P."/>
            <person name="Shu S."/>
            <person name="Woodcroft B.J."/>
            <person name="Vervoort M."/>
            <person name="Kosik K.S."/>
            <person name="Manning G."/>
            <person name="Degnan B.M."/>
            <person name="Rokhsar D.S."/>
        </authorList>
    </citation>
    <scope>NUCLEOTIDE SEQUENCE [LARGE SCALE GENOMIC DNA]</scope>
</reference>
<protein>
    <recommendedName>
        <fullName evidence="7">Photolyase/cryptochrome alpha/beta domain-containing protein</fullName>
    </recommendedName>
</protein>
<evidence type="ECO:0000259" key="7">
    <source>
        <dbReference type="PROSITE" id="PS51645"/>
    </source>
</evidence>
<evidence type="ECO:0000313" key="9">
    <source>
        <dbReference type="Proteomes" id="UP000007879"/>
    </source>
</evidence>
<feature type="region of interest" description="Disordered" evidence="6">
    <location>
        <begin position="19"/>
        <end position="41"/>
    </location>
</feature>
<dbReference type="EnsemblMetazoa" id="XM_003386534.3">
    <property type="protein sequence ID" value="XP_003386582.1"/>
    <property type="gene ID" value="LOC100637254"/>
</dbReference>
<reference evidence="8" key="2">
    <citation type="submission" date="2017-05" db="UniProtKB">
        <authorList>
            <consortium name="EnsemblMetazoa"/>
        </authorList>
    </citation>
    <scope>IDENTIFICATION</scope>
</reference>
<feature type="site" description="Electron transfer via tryptophanyl radical" evidence="5">
    <location>
        <position position="365"/>
    </location>
</feature>
<dbReference type="PANTHER" id="PTHR11455:SF9">
    <property type="entry name" value="CRYPTOCHROME CIRCADIAN CLOCK 5 ISOFORM X1"/>
    <property type="match status" value="1"/>
</dbReference>
<dbReference type="PROSITE" id="PS51645">
    <property type="entry name" value="PHR_CRY_ALPHA_BETA"/>
    <property type="match status" value="1"/>
</dbReference>
<accession>A0A1X7UXA7</accession>
<organism evidence="8">
    <name type="scientific">Amphimedon queenslandica</name>
    <name type="common">Sponge</name>
    <dbReference type="NCBI Taxonomy" id="400682"/>
    <lineage>
        <taxon>Eukaryota</taxon>
        <taxon>Metazoa</taxon>
        <taxon>Porifera</taxon>
        <taxon>Demospongiae</taxon>
        <taxon>Heteroscleromorpha</taxon>
        <taxon>Haplosclerida</taxon>
        <taxon>Niphatidae</taxon>
        <taxon>Amphimedon</taxon>
    </lineage>
</organism>
<dbReference type="SUPFAM" id="SSF52425">
    <property type="entry name" value="Cryptochrome/photolyase, N-terminal domain"/>
    <property type="match status" value="1"/>
</dbReference>
<dbReference type="KEGG" id="aqu:100637254"/>
<dbReference type="GO" id="GO:0071949">
    <property type="term" value="F:FAD binding"/>
    <property type="evidence" value="ECO:0007669"/>
    <property type="project" value="TreeGrafter"/>
</dbReference>
<dbReference type="EnsemblMetazoa" id="Aqu2.1.32002_001">
    <property type="protein sequence ID" value="Aqu2.1.32002_001"/>
    <property type="gene ID" value="Aqu2.1.32002"/>
</dbReference>
<dbReference type="InterPro" id="IPR014729">
    <property type="entry name" value="Rossmann-like_a/b/a_fold"/>
</dbReference>
<evidence type="ECO:0000256" key="2">
    <source>
        <dbReference type="ARBA" id="ARBA00005862"/>
    </source>
</evidence>
<name>A0A1X7UXA7_AMPQE</name>
<dbReference type="STRING" id="400682.A0A1X7UXA7"/>
<evidence type="ECO:0000313" key="8">
    <source>
        <dbReference type="EnsemblMetazoa" id="Aqu2.1.32002_001"/>
    </source>
</evidence>
<feature type="site" description="Electron transfer via tryptophanyl radical" evidence="5">
    <location>
        <position position="442"/>
    </location>
</feature>
<dbReference type="InParanoid" id="A0A1X7UXA7"/>
<gene>
    <name evidence="8" type="primary">100637254</name>
</gene>
<dbReference type="InterPro" id="IPR036134">
    <property type="entry name" value="Crypto/Photolyase_FAD-like_sf"/>
</dbReference>
<dbReference type="OMA" id="CPMAKEE"/>
<evidence type="ECO:0000256" key="3">
    <source>
        <dbReference type="ARBA" id="ARBA00022630"/>
    </source>
</evidence>